<organism evidence="1 2">
    <name type="scientific">Providencia stuartii ATCC 25827</name>
    <dbReference type="NCBI Taxonomy" id="471874"/>
    <lineage>
        <taxon>Bacteria</taxon>
        <taxon>Pseudomonadati</taxon>
        <taxon>Pseudomonadota</taxon>
        <taxon>Gammaproteobacteria</taxon>
        <taxon>Enterobacterales</taxon>
        <taxon>Morganellaceae</taxon>
        <taxon>Providencia</taxon>
    </lineage>
</organism>
<proteinExistence type="predicted"/>
<sequence length="94" mass="10778">MLALKNRMIMRMISFAKLNHRHLSRITFEIKTTMKDKFGSNATPNGGKLSEIRKDYIGNMKLHLDTSINSFLNDKNSYSLTIKEATLLKEINSS</sequence>
<protein>
    <submittedName>
        <fullName evidence="1">Uncharacterized protein</fullName>
    </submittedName>
</protein>
<gene>
    <name evidence="1" type="ORF">PROSTU_01183</name>
</gene>
<comment type="caution">
    <text evidence="1">The sequence shown here is derived from an EMBL/GenBank/DDBJ whole genome shotgun (WGS) entry which is preliminary data.</text>
</comment>
<name>A0AA86YXZ0_PROST</name>
<dbReference type="EMBL" id="ABJD02000099">
    <property type="protein sequence ID" value="EDU60649.1"/>
    <property type="molecule type" value="Genomic_DNA"/>
</dbReference>
<reference evidence="2" key="2">
    <citation type="submission" date="2008-04" db="EMBL/GenBank/DDBJ databases">
        <title>Draft genome sequence of Providencia stuartii(ATCC 25827).</title>
        <authorList>
            <person name="Sudarsanam P."/>
            <person name="Ley R."/>
            <person name="Guruge J."/>
            <person name="Turnbaugh P.J."/>
            <person name="Mahowald M."/>
            <person name="Liep D."/>
            <person name="Gordon J."/>
        </authorList>
    </citation>
    <scope>NUCLEOTIDE SEQUENCE [LARGE SCALE GENOMIC DNA]</scope>
    <source>
        <strain evidence="2">ATCC 25827</strain>
    </source>
</reference>
<accession>A0AA86YXZ0</accession>
<reference evidence="2" key="1">
    <citation type="submission" date="2008-04" db="EMBL/GenBank/DDBJ databases">
        <title>Draft genome sequence of Providencia stuartii (ATCC 25827).</title>
        <authorList>
            <person name="Sudarsanam P."/>
            <person name="Ley R."/>
            <person name="Guruge J."/>
            <person name="Turnbaugh P.J."/>
            <person name="Mahowald M."/>
            <person name="Liep D."/>
            <person name="Gordon J."/>
        </authorList>
    </citation>
    <scope>NUCLEOTIDE SEQUENCE [LARGE SCALE GENOMIC DNA]</scope>
    <source>
        <strain evidence="2">ATCC 25827</strain>
    </source>
</reference>
<evidence type="ECO:0000313" key="2">
    <source>
        <dbReference type="Proteomes" id="UP000004506"/>
    </source>
</evidence>
<dbReference type="Proteomes" id="UP000004506">
    <property type="component" value="Unassembled WGS sequence"/>
</dbReference>
<reference evidence="1 2" key="3">
    <citation type="submission" date="2008-05" db="EMBL/GenBank/DDBJ databases">
        <authorList>
            <person name="Fulton L."/>
            <person name="Clifton S."/>
            <person name="Fulton B."/>
            <person name="Xu J."/>
            <person name="Minx P."/>
            <person name="Pepin K.H."/>
            <person name="Johnson M."/>
            <person name="Thiruvilangam P."/>
            <person name="Bhonagiri V."/>
            <person name="Nash W.E."/>
            <person name="Mardis E.R."/>
            <person name="Wilson R.K."/>
        </authorList>
    </citation>
    <scope>NUCLEOTIDE SEQUENCE [LARGE SCALE GENOMIC DNA]</scope>
    <source>
        <strain evidence="1 2">ATCC 25827</strain>
    </source>
</reference>
<dbReference type="AlphaFoldDB" id="A0AA86YXZ0"/>
<evidence type="ECO:0000313" key="1">
    <source>
        <dbReference type="EMBL" id="EDU60649.1"/>
    </source>
</evidence>